<keyword evidence="3" id="KW-1133">Transmembrane helix</keyword>
<dbReference type="InterPro" id="IPR000462">
    <property type="entry name" value="CDP-OH_P_trans"/>
</dbReference>
<feature type="transmembrane region" description="Helical" evidence="3">
    <location>
        <begin position="229"/>
        <end position="254"/>
    </location>
</feature>
<dbReference type="RefSeq" id="WP_100426097.1">
    <property type="nucleotide sequence ID" value="NZ_JAQXKX010000014.1"/>
</dbReference>
<dbReference type="OrthoDB" id="9777147at2"/>
<dbReference type="GO" id="GO:0008654">
    <property type="term" value="P:phospholipid biosynthetic process"/>
    <property type="evidence" value="ECO:0007669"/>
    <property type="project" value="InterPro"/>
</dbReference>
<evidence type="ECO:0000256" key="3">
    <source>
        <dbReference type="SAM" id="Phobius"/>
    </source>
</evidence>
<accession>A0A2M9A936</accession>
<keyword evidence="3" id="KW-0472">Membrane</keyword>
<evidence type="ECO:0000256" key="2">
    <source>
        <dbReference type="RuleBase" id="RU003750"/>
    </source>
</evidence>
<evidence type="ECO:0000256" key="1">
    <source>
        <dbReference type="ARBA" id="ARBA00022679"/>
    </source>
</evidence>
<organism evidence="4 5">
    <name type="scientific">Hallerella succinigenes</name>
    <dbReference type="NCBI Taxonomy" id="1896222"/>
    <lineage>
        <taxon>Bacteria</taxon>
        <taxon>Pseudomonadati</taxon>
        <taxon>Fibrobacterota</taxon>
        <taxon>Fibrobacteria</taxon>
        <taxon>Fibrobacterales</taxon>
        <taxon>Fibrobacteraceae</taxon>
        <taxon>Hallerella</taxon>
    </lineage>
</organism>
<comment type="caution">
    <text evidence="4">The sequence shown here is derived from an EMBL/GenBank/DDBJ whole genome shotgun (WGS) entry which is preliminary data.</text>
</comment>
<sequence>MKRARFILPNAFTSLNFLLGAFSICWSAGMFTGYSTLDPFRMGAYFVLLSVLCDKLDGFAARLVDASSDFGAQFDSLGDLVGFGLAPAFCVFFSYKANATEWLGQNLVLVVIVFAIYVLCAAMRLAKYNAMDGDTYHHHFSGLPSTFAGAINMIFLSYMTLHGIFNPGNENFLFLPILVLLVTGLMMVAPCFLPKLQPRKNKFLAAFQIVIVVITYLSGFFFITSNEVLQNIILTYLMILCGCYVMIGFTLGFIQRSKIIAEAEAEKMQKDAA</sequence>
<dbReference type="GO" id="GO:0016020">
    <property type="term" value="C:membrane"/>
    <property type="evidence" value="ECO:0007669"/>
    <property type="project" value="InterPro"/>
</dbReference>
<feature type="transmembrane region" description="Helical" evidence="3">
    <location>
        <begin position="205"/>
        <end position="223"/>
    </location>
</feature>
<dbReference type="Gene3D" id="1.20.120.1760">
    <property type="match status" value="1"/>
</dbReference>
<dbReference type="InterPro" id="IPR043130">
    <property type="entry name" value="CDP-OH_PTrfase_TM_dom"/>
</dbReference>
<feature type="transmembrane region" description="Helical" evidence="3">
    <location>
        <begin position="171"/>
        <end position="193"/>
    </location>
</feature>
<comment type="similarity">
    <text evidence="2">Belongs to the CDP-alcohol phosphatidyltransferase class-I family.</text>
</comment>
<keyword evidence="1 2" id="KW-0808">Transferase</keyword>
<reference evidence="4 5" key="1">
    <citation type="submission" date="2017-11" db="EMBL/GenBank/DDBJ databases">
        <title>Animal gut microbial communities from fecal samples from Wisconsin, USA.</title>
        <authorList>
            <person name="Neumann A."/>
        </authorList>
    </citation>
    <scope>NUCLEOTIDE SEQUENCE [LARGE SCALE GENOMIC DNA]</scope>
    <source>
        <strain evidence="4 5">UWS3</strain>
    </source>
</reference>
<dbReference type="AlphaFoldDB" id="A0A2M9A936"/>
<proteinExistence type="inferred from homology"/>
<feature type="transmembrane region" description="Helical" evidence="3">
    <location>
        <begin position="76"/>
        <end position="95"/>
    </location>
</feature>
<dbReference type="InterPro" id="IPR048254">
    <property type="entry name" value="CDP_ALCOHOL_P_TRANSF_CS"/>
</dbReference>
<dbReference type="PROSITE" id="PS00379">
    <property type="entry name" value="CDP_ALCOHOL_P_TRANSF"/>
    <property type="match status" value="1"/>
</dbReference>
<keyword evidence="5" id="KW-1185">Reference proteome</keyword>
<feature type="transmembrane region" description="Helical" evidence="3">
    <location>
        <begin position="107"/>
        <end position="126"/>
    </location>
</feature>
<dbReference type="EMBL" id="PGEX01000001">
    <property type="protein sequence ID" value="PJJ42222.1"/>
    <property type="molecule type" value="Genomic_DNA"/>
</dbReference>
<name>A0A2M9A936_9BACT</name>
<gene>
    <name evidence="4" type="ORF">BGX16_2241</name>
</gene>
<protein>
    <submittedName>
        <fullName evidence="4">CDP-diacylglycerol--serine O-phosphatidyltransferase</fullName>
    </submittedName>
</protein>
<feature type="transmembrane region" description="Helical" evidence="3">
    <location>
        <begin position="147"/>
        <end position="165"/>
    </location>
</feature>
<evidence type="ECO:0000313" key="4">
    <source>
        <dbReference type="EMBL" id="PJJ42222.1"/>
    </source>
</evidence>
<evidence type="ECO:0000313" key="5">
    <source>
        <dbReference type="Proteomes" id="UP000231134"/>
    </source>
</evidence>
<dbReference type="Pfam" id="PF01066">
    <property type="entry name" value="CDP-OH_P_transf"/>
    <property type="match status" value="1"/>
</dbReference>
<keyword evidence="3" id="KW-0812">Transmembrane</keyword>
<dbReference type="GO" id="GO:0016780">
    <property type="term" value="F:phosphotransferase activity, for other substituted phosphate groups"/>
    <property type="evidence" value="ECO:0007669"/>
    <property type="project" value="InterPro"/>
</dbReference>
<dbReference type="Proteomes" id="UP000231134">
    <property type="component" value="Unassembled WGS sequence"/>
</dbReference>